<dbReference type="InterPro" id="IPR004871">
    <property type="entry name" value="RSE1/DDB1/CPSF1_C"/>
</dbReference>
<comment type="subcellular location">
    <subcellularLocation>
        <location evidence="1">Nucleus</location>
    </subcellularLocation>
</comment>
<dbReference type="OrthoDB" id="20774at2759"/>
<feature type="region of interest" description="Disordered" evidence="3">
    <location>
        <begin position="1251"/>
        <end position="1273"/>
    </location>
</feature>
<keyword evidence="7" id="KW-1185">Reference proteome</keyword>
<evidence type="ECO:0000256" key="1">
    <source>
        <dbReference type="ARBA" id="ARBA00004123"/>
    </source>
</evidence>
<reference evidence="6 8" key="1">
    <citation type="journal article" date="2020" name="Stud. Mycol.">
        <title>101 Dothideomycetes genomes: a test case for predicting lifestyles and emergence of pathogens.</title>
        <authorList>
            <person name="Haridas S."/>
            <person name="Albert R."/>
            <person name="Binder M."/>
            <person name="Bloem J."/>
            <person name="Labutti K."/>
            <person name="Salamov A."/>
            <person name="Andreopoulos B."/>
            <person name="Baker S."/>
            <person name="Barry K."/>
            <person name="Bills G."/>
            <person name="Bluhm B."/>
            <person name="Cannon C."/>
            <person name="Castanera R."/>
            <person name="Culley D."/>
            <person name="Daum C."/>
            <person name="Ezra D."/>
            <person name="Gonzalez J."/>
            <person name="Henrissat B."/>
            <person name="Kuo A."/>
            <person name="Liang C."/>
            <person name="Lipzen A."/>
            <person name="Lutzoni F."/>
            <person name="Magnuson J."/>
            <person name="Mondo S."/>
            <person name="Nolan M."/>
            <person name="Ohm R."/>
            <person name="Pangilinan J."/>
            <person name="Park H.-J."/>
            <person name="Ramirez L."/>
            <person name="Alfaro M."/>
            <person name="Sun H."/>
            <person name="Tritt A."/>
            <person name="Yoshinaga Y."/>
            <person name="Zwiers L.-H."/>
            <person name="Turgeon B."/>
            <person name="Goodwin S."/>
            <person name="Spatafora J."/>
            <person name="Crous P."/>
            <person name="Grigoriev I."/>
        </authorList>
    </citation>
    <scope>NUCLEOTIDE SEQUENCE</scope>
    <source>
        <strain evidence="6 8">CBS 304.34</strain>
    </source>
</reference>
<feature type="domain" description="RSE1/DDB1/CPSF1 C-terminal" evidence="4">
    <location>
        <begin position="995"/>
        <end position="1155"/>
    </location>
</feature>
<evidence type="ECO:0008006" key="9">
    <source>
        <dbReference type="Google" id="ProtNLM"/>
    </source>
</evidence>
<dbReference type="RefSeq" id="XP_033572057.1">
    <property type="nucleotide sequence ID" value="XM_033723857.1"/>
</dbReference>
<evidence type="ECO:0000313" key="6">
    <source>
        <dbReference type="EMBL" id="KAF2805093.1"/>
    </source>
</evidence>
<accession>A0A6A6Y967</accession>
<dbReference type="InterPro" id="IPR050358">
    <property type="entry name" value="RSE1/DDB1/CFT1"/>
</dbReference>
<reference evidence="8" key="2">
    <citation type="submission" date="2020-04" db="EMBL/GenBank/DDBJ databases">
        <authorList>
            <consortium name="NCBI Genome Project"/>
        </authorList>
    </citation>
    <scope>NUCLEOTIDE SEQUENCE</scope>
    <source>
        <strain evidence="8">CBS 304.34</strain>
    </source>
</reference>
<feature type="region of interest" description="Disordered" evidence="3">
    <location>
        <begin position="968"/>
        <end position="988"/>
    </location>
</feature>
<gene>
    <name evidence="6 8" type="ORF">BDZ99DRAFT_501973</name>
</gene>
<evidence type="ECO:0000256" key="2">
    <source>
        <dbReference type="ARBA" id="ARBA00023242"/>
    </source>
</evidence>
<sequence length="1424" mass="158614">MASVATNVFVNGQWETRHVNLDEILENDRRKTEAAAKSRQQKPPEPTPTLGLLSRTILRSPIINWIIPARIRHKYFNDVVFIGEDFLHIKEIGSDGHLRHIASKTDFDSRIRAARCFGEPRKPAFNSQLKREANGGLKEEPSDVIPPQVLVLTLESQRVVFLYARQGAAGCVTFIQSTNPLPFVSFLENPGKHLAVDPKSRAIAIGASEELFLIYTTKSMAAWRMDILSAPDTDLQAASFSTPKVEERAFKVDKGVILKMEFLSPAASDVDRVVLLVLFSIGGRTKMSCYEWDANSTILGPQSSVVVRLDKYPLDIEDAHPLFLIPLRQSPDFLLVGEHIISLYRDVLTGSPRRHGNKSEPKILRYSGSSRRKPLLTHWARTARNWEPEGKLDESIYLVREDGTVLYAVVHPNASLVVVTSAGQLNCIVDSAFASLNVGFSLMSPDVLIAAGDMSHGEIVKIGQWSKGSQKMFTRTESMELEYIESLPNWTPLMDTVVSRLPGVKSKYERSRDTILTTSGRAPYGSISEIRYGLNARIWAEADLSGSLGNTGMWALFDPTQEGVFFLVSHPWQTRLYHLSIESMEVSEIEEQNCDLELNKETFAACTLSLEWAVQVTENALHLLSISAENPQFRRVTRHDFPSDRPVRAATVDSRWPLIVLATRQGSEFGLELRHFAEPGDGTGCPNTSPSFVFQAQIPLSAEPTCVQLVDIHGKPYVFVGTRNAELLLFSLAGGDFVLVLEKQVEAGFMQGIPAVCESVALLSSDERGEYTLVCGMRNGCVYNLNLEEHHTNPTISATNATIIPMGHTSARVIQCFSEPSTAFVMCGSECCRLKRSETNDSTIRYETDNIWFTDQGNPALQQPAVSALSQVPHWPRISPEGFSLGGSLLAISDSTFFLAQLEDEVKAVPRRLLMRDTPYKLIYSPHLKMMVVAAFRIKEKKGKKGFGIGGFRSVRSVIQLIRSDSYATAGDDDDENTAMEDEPKSESDKTLIAGEFVLYPHEKVYAFLEWHWEEGTKKHDFLVVGTGITNANGDLSGRLIFLQIKFDGQGKAEFRESKKRDLRHPVFAIANYDERHMIYTCGTTAQLEEFSAVESRWLLVSQYTLPSPGLHITVQGPSIYISTAQDSVYALGIGLSSSSKPILQPFFSDAGTRNTLNHLTIRLPPIKFDVDRQTTEAASSSPPAKAPRTLILISDKSSTLVGLLQPSQEALKNAASTLFEARLPRCVTRLRRGAIRPSWRRYHPKSFDTSHLGVPQRDLSADHPEDPPTTSPVSGILVDDIIGTAVDGTLFAFSILDQPAWRLLKFLETLITVTERQYASARVSWTHISLQDVVEGMEKDKGHPKPPYFHVNGDLLASRITETRAPVTELRILLFDGPEEELRVFFFKLAAEFLPAEKPGEGLETWLIERCVEWLREVLDAVL</sequence>
<dbReference type="InterPro" id="IPR018846">
    <property type="entry name" value="Beta-prop_RSE1/DDB1/CPSF1_1st"/>
</dbReference>
<dbReference type="Pfam" id="PF10433">
    <property type="entry name" value="Beta-prop_RSE1_1st"/>
    <property type="match status" value="1"/>
</dbReference>
<evidence type="ECO:0000259" key="4">
    <source>
        <dbReference type="Pfam" id="PF03178"/>
    </source>
</evidence>
<evidence type="ECO:0000313" key="7">
    <source>
        <dbReference type="Proteomes" id="UP000504636"/>
    </source>
</evidence>
<dbReference type="Proteomes" id="UP000504636">
    <property type="component" value="Unplaced"/>
</dbReference>
<dbReference type="GeneID" id="54464750"/>
<protein>
    <recommendedName>
        <fullName evidence="9">Cleavage/polyadenylation specificity factor A subunit N-terminal domain-containing protein</fullName>
    </recommendedName>
</protein>
<name>A0A6A6Y967_9PEZI</name>
<reference evidence="8" key="3">
    <citation type="submission" date="2025-04" db="UniProtKB">
        <authorList>
            <consortium name="RefSeq"/>
        </authorList>
    </citation>
    <scope>IDENTIFICATION</scope>
    <source>
        <strain evidence="8">CBS 304.34</strain>
    </source>
</reference>
<evidence type="ECO:0000313" key="8">
    <source>
        <dbReference type="RefSeq" id="XP_033572057.1"/>
    </source>
</evidence>
<evidence type="ECO:0000259" key="5">
    <source>
        <dbReference type="Pfam" id="PF10433"/>
    </source>
</evidence>
<dbReference type="Pfam" id="PF03178">
    <property type="entry name" value="CPSF_A"/>
    <property type="match status" value="1"/>
</dbReference>
<organism evidence="6">
    <name type="scientific">Mytilinidion resinicola</name>
    <dbReference type="NCBI Taxonomy" id="574789"/>
    <lineage>
        <taxon>Eukaryota</taxon>
        <taxon>Fungi</taxon>
        <taxon>Dikarya</taxon>
        <taxon>Ascomycota</taxon>
        <taxon>Pezizomycotina</taxon>
        <taxon>Dothideomycetes</taxon>
        <taxon>Pleosporomycetidae</taxon>
        <taxon>Mytilinidiales</taxon>
        <taxon>Mytilinidiaceae</taxon>
        <taxon>Mytilinidion</taxon>
    </lineage>
</organism>
<dbReference type="PANTHER" id="PTHR10644">
    <property type="entry name" value="DNA REPAIR/RNA PROCESSING CPSF FAMILY"/>
    <property type="match status" value="1"/>
</dbReference>
<dbReference type="EMBL" id="MU003710">
    <property type="protein sequence ID" value="KAF2805093.1"/>
    <property type="molecule type" value="Genomic_DNA"/>
</dbReference>
<feature type="domain" description="RSE1/DDB1/CPSF1 first beta-propeller" evidence="5">
    <location>
        <begin position="63"/>
        <end position="487"/>
    </location>
</feature>
<feature type="compositionally biased region" description="Acidic residues" evidence="3">
    <location>
        <begin position="971"/>
        <end position="981"/>
    </location>
</feature>
<feature type="region of interest" description="Disordered" evidence="3">
    <location>
        <begin position="29"/>
        <end position="51"/>
    </location>
</feature>
<keyword evidence="2" id="KW-0539">Nucleus</keyword>
<proteinExistence type="predicted"/>
<dbReference type="GO" id="GO:0003676">
    <property type="term" value="F:nucleic acid binding"/>
    <property type="evidence" value="ECO:0007669"/>
    <property type="project" value="InterPro"/>
</dbReference>
<dbReference type="Gene3D" id="2.130.10.10">
    <property type="entry name" value="YVTN repeat-like/Quinoprotein amine dehydrogenase"/>
    <property type="match status" value="2"/>
</dbReference>
<dbReference type="GO" id="GO:0005634">
    <property type="term" value="C:nucleus"/>
    <property type="evidence" value="ECO:0007669"/>
    <property type="project" value="UniProtKB-SubCell"/>
</dbReference>
<dbReference type="InterPro" id="IPR015943">
    <property type="entry name" value="WD40/YVTN_repeat-like_dom_sf"/>
</dbReference>
<evidence type="ECO:0000256" key="3">
    <source>
        <dbReference type="SAM" id="MobiDB-lite"/>
    </source>
</evidence>